<dbReference type="GO" id="GO:0005506">
    <property type="term" value="F:iron ion binding"/>
    <property type="evidence" value="ECO:0007669"/>
    <property type="project" value="InterPro"/>
</dbReference>
<evidence type="ECO:0000256" key="4">
    <source>
        <dbReference type="ARBA" id="ARBA00022982"/>
    </source>
</evidence>
<dbReference type="InterPro" id="IPR012127">
    <property type="entry name" value="Cyt_c_prime"/>
</dbReference>
<keyword evidence="2 7" id="KW-0349">Heme</keyword>
<dbReference type="Gene3D" id="1.20.120.10">
    <property type="entry name" value="Cytochrome c/b562"/>
    <property type="match status" value="1"/>
</dbReference>
<keyword evidence="9" id="KW-1185">Reference proteome</keyword>
<organism evidence="8 9">
    <name type="scientific">Prosthecodimorpha staleyi</name>
    <dbReference type="NCBI Taxonomy" id="2840188"/>
    <lineage>
        <taxon>Bacteria</taxon>
        <taxon>Pseudomonadati</taxon>
        <taxon>Pseudomonadota</taxon>
        <taxon>Alphaproteobacteria</taxon>
        <taxon>Hyphomicrobiales</taxon>
        <taxon>Ancalomicrobiaceae</taxon>
        <taxon>Prosthecodimorpha</taxon>
    </lineage>
</organism>
<dbReference type="Proteomes" id="UP000766595">
    <property type="component" value="Unassembled WGS sequence"/>
</dbReference>
<dbReference type="GO" id="GO:0020037">
    <property type="term" value="F:heme binding"/>
    <property type="evidence" value="ECO:0007669"/>
    <property type="project" value="InterPro"/>
</dbReference>
<comment type="PTM">
    <text evidence="7">Binds 1 heme group per subunit.</text>
</comment>
<feature type="binding site" description="covalent" evidence="7">
    <location>
        <position position="140"/>
    </location>
    <ligand>
        <name>heme c</name>
        <dbReference type="ChEBI" id="CHEBI:61717"/>
    </ligand>
</feature>
<dbReference type="EMBL" id="JAHHZF010000006">
    <property type="protein sequence ID" value="MBT9290419.1"/>
    <property type="molecule type" value="Genomic_DNA"/>
</dbReference>
<proteinExistence type="predicted"/>
<dbReference type="GO" id="GO:0022900">
    <property type="term" value="P:electron transport chain"/>
    <property type="evidence" value="ECO:0007669"/>
    <property type="project" value="InterPro"/>
</dbReference>
<reference evidence="8 9" key="1">
    <citation type="submission" date="2021-06" db="EMBL/GenBank/DDBJ databases">
        <authorList>
            <person name="Grouzdev D.S."/>
            <person name="Koziaeva V."/>
        </authorList>
    </citation>
    <scope>NUCLEOTIDE SEQUENCE [LARGE SCALE GENOMIC DNA]</scope>
    <source>
        <strain evidence="8 9">22</strain>
    </source>
</reference>
<comment type="caution">
    <text evidence="8">The sequence shown here is derived from an EMBL/GenBank/DDBJ whole genome shotgun (WGS) entry which is preliminary data.</text>
</comment>
<dbReference type="AlphaFoldDB" id="A0A947GIW6"/>
<evidence type="ECO:0000256" key="3">
    <source>
        <dbReference type="ARBA" id="ARBA00022723"/>
    </source>
</evidence>
<dbReference type="RefSeq" id="WP_261969023.1">
    <property type="nucleotide sequence ID" value="NZ_JAHHZF010000006.1"/>
</dbReference>
<keyword evidence="1" id="KW-0813">Transport</keyword>
<dbReference type="InterPro" id="IPR002321">
    <property type="entry name" value="Cyt_c_II"/>
</dbReference>
<evidence type="ECO:0000313" key="8">
    <source>
        <dbReference type="EMBL" id="MBT9290419.1"/>
    </source>
</evidence>
<name>A0A947GIW6_9HYPH</name>
<evidence type="ECO:0000256" key="2">
    <source>
        <dbReference type="ARBA" id="ARBA00022617"/>
    </source>
</evidence>
<evidence type="ECO:0000256" key="1">
    <source>
        <dbReference type="ARBA" id="ARBA00022448"/>
    </source>
</evidence>
<gene>
    <name evidence="8" type="ORF">KL771_13195</name>
</gene>
<dbReference type="SUPFAM" id="SSF47175">
    <property type="entry name" value="Cytochromes"/>
    <property type="match status" value="1"/>
</dbReference>
<protein>
    <submittedName>
        <fullName evidence="8">Cytochrome c</fullName>
    </submittedName>
</protein>
<feature type="binding site" description="axial binding residue" evidence="6">
    <location>
        <position position="141"/>
    </location>
    <ligand>
        <name>heme c</name>
        <dbReference type="ChEBI" id="CHEBI:61717"/>
    </ligand>
    <ligandPart>
        <name>Fe</name>
        <dbReference type="ChEBI" id="CHEBI:18248"/>
    </ligandPart>
</feature>
<dbReference type="Pfam" id="PF01322">
    <property type="entry name" value="Cytochrom_C_2"/>
    <property type="match status" value="1"/>
</dbReference>
<keyword evidence="5 6" id="KW-0408">Iron</keyword>
<dbReference type="GO" id="GO:0009055">
    <property type="term" value="F:electron transfer activity"/>
    <property type="evidence" value="ECO:0007669"/>
    <property type="project" value="InterPro"/>
</dbReference>
<dbReference type="PROSITE" id="PS51009">
    <property type="entry name" value="CYTCII"/>
    <property type="match status" value="1"/>
</dbReference>
<sequence>MKVFAGIVGAALAVVVAGGVAFAQVDVIKQRQEAMKAVGGAMGALVKMVKGEEAYDSAKAKAAVETMAAKAKGFDALFPAGSDKGAENAAAPKIWTDMAGFKAALAKLEQVAGAQAAVAGKDLDGVKAAVGALSGTCKGCHDDFRLKKS</sequence>
<dbReference type="InterPro" id="IPR010980">
    <property type="entry name" value="Cyt_c/b562"/>
</dbReference>
<evidence type="ECO:0000256" key="7">
    <source>
        <dbReference type="PIRSR" id="PIRSR000027-2"/>
    </source>
</evidence>
<keyword evidence="4" id="KW-0249">Electron transport</keyword>
<evidence type="ECO:0000256" key="6">
    <source>
        <dbReference type="PIRSR" id="PIRSR000027-1"/>
    </source>
</evidence>
<evidence type="ECO:0000256" key="5">
    <source>
        <dbReference type="ARBA" id="ARBA00023004"/>
    </source>
</evidence>
<accession>A0A947GIW6</accession>
<dbReference type="GO" id="GO:0042597">
    <property type="term" value="C:periplasmic space"/>
    <property type="evidence" value="ECO:0007669"/>
    <property type="project" value="InterPro"/>
</dbReference>
<dbReference type="PIRSF" id="PIRSF000027">
    <property type="entry name" value="Cytc_c_prime"/>
    <property type="match status" value="1"/>
</dbReference>
<evidence type="ECO:0000313" key="9">
    <source>
        <dbReference type="Proteomes" id="UP000766595"/>
    </source>
</evidence>
<feature type="binding site" description="covalent" evidence="7">
    <location>
        <position position="137"/>
    </location>
    <ligand>
        <name>heme c</name>
        <dbReference type="ChEBI" id="CHEBI:61717"/>
    </ligand>
</feature>
<keyword evidence="3 6" id="KW-0479">Metal-binding</keyword>